<dbReference type="SUPFAM" id="SSF53822">
    <property type="entry name" value="Periplasmic binding protein-like I"/>
    <property type="match status" value="1"/>
</dbReference>
<accession>T0HUS7</accession>
<dbReference type="InterPro" id="IPR000843">
    <property type="entry name" value="HTH_LacI"/>
</dbReference>
<comment type="caution">
    <text evidence="5">The sequence shown here is derived from an EMBL/GenBank/DDBJ whole genome shotgun (WGS) entry which is preliminary data.</text>
</comment>
<dbReference type="GO" id="GO:0003700">
    <property type="term" value="F:DNA-binding transcription factor activity"/>
    <property type="evidence" value="ECO:0007669"/>
    <property type="project" value="TreeGrafter"/>
</dbReference>
<dbReference type="Pfam" id="PF13377">
    <property type="entry name" value="Peripla_BP_3"/>
    <property type="match status" value="1"/>
</dbReference>
<evidence type="ECO:0000256" key="3">
    <source>
        <dbReference type="ARBA" id="ARBA00023163"/>
    </source>
</evidence>
<dbReference type="InterPro" id="IPR028082">
    <property type="entry name" value="Peripla_BP_I"/>
</dbReference>
<dbReference type="PROSITE" id="PS00356">
    <property type="entry name" value="HTH_LACI_1"/>
    <property type="match status" value="1"/>
</dbReference>
<dbReference type="InterPro" id="IPR010982">
    <property type="entry name" value="Lambda_DNA-bd_dom_sf"/>
</dbReference>
<protein>
    <recommendedName>
        <fullName evidence="4">HTH lacI-type domain-containing protein</fullName>
    </recommendedName>
</protein>
<dbReference type="SUPFAM" id="SSF47413">
    <property type="entry name" value="lambda repressor-like DNA-binding domains"/>
    <property type="match status" value="1"/>
</dbReference>
<dbReference type="PANTHER" id="PTHR30146:SF153">
    <property type="entry name" value="LACTOSE OPERON REPRESSOR"/>
    <property type="match status" value="1"/>
</dbReference>
<dbReference type="InterPro" id="IPR046335">
    <property type="entry name" value="LacI/GalR-like_sensor"/>
</dbReference>
<dbReference type="OrthoDB" id="7939625at2"/>
<dbReference type="PROSITE" id="PS50932">
    <property type="entry name" value="HTH_LACI_2"/>
    <property type="match status" value="1"/>
</dbReference>
<dbReference type="PATRIC" id="fig|1096930.3.peg.1809"/>
<sequence length="331" mass="35980">MAKPTIYDLASAAGVSIKSVSRVINCEPHVSEKLRLKVQQAMQQLGWIPNPAARSMGGSKAFTIAVLFDNPSPSYVNEVQKGAYAACHSAGYNLVIEDIGVDEDIIASIDLVLRRRFDGIIITQPIADNLEVLDRIEHHGVRYARIAPIIQPDRSAGVIIDDAEAMAEIARHLHVCGHRRVGLVNGPKDYGVSRLRRQGFLDAFGALDDVEVLEADGAFTFMSGMEAGMRLLETGSRPTAIVALNDDMAAGVYAAATQHRLAVPNDLSVVGFDDSWISRNVWPPLTTINQPISEMARIAADALIAPDRETCVWPIELEHRLVLRGSTASPE</sequence>
<dbReference type="CDD" id="cd01392">
    <property type="entry name" value="HTH_LacI"/>
    <property type="match status" value="1"/>
</dbReference>
<keyword evidence="3" id="KW-0804">Transcription</keyword>
<reference evidence="5 6" key="1">
    <citation type="journal article" date="2013" name="Genome Announc.">
        <title>Genome Sequence of Novosphingobium lindaniclasticum LE124T, Isolated from a Hexachlorocyclohexane Dumpsite.</title>
        <authorList>
            <person name="Saxena A."/>
            <person name="Nayyar N."/>
            <person name="Sangwan N."/>
            <person name="Kumari R."/>
            <person name="Khurana J.P."/>
            <person name="Lal R."/>
        </authorList>
    </citation>
    <scope>NUCLEOTIDE SEQUENCE [LARGE SCALE GENOMIC DNA]</scope>
    <source>
        <strain evidence="5 6">LE124</strain>
    </source>
</reference>
<dbReference type="SMART" id="SM00354">
    <property type="entry name" value="HTH_LACI"/>
    <property type="match status" value="1"/>
</dbReference>
<dbReference type="Gene3D" id="1.10.260.40">
    <property type="entry name" value="lambda repressor-like DNA-binding domains"/>
    <property type="match status" value="1"/>
</dbReference>
<evidence type="ECO:0000313" key="5">
    <source>
        <dbReference type="EMBL" id="EQB16847.1"/>
    </source>
</evidence>
<dbReference type="PANTHER" id="PTHR30146">
    <property type="entry name" value="LACI-RELATED TRANSCRIPTIONAL REPRESSOR"/>
    <property type="match status" value="1"/>
</dbReference>
<dbReference type="eggNOG" id="COG1609">
    <property type="taxonomic scope" value="Bacteria"/>
</dbReference>
<dbReference type="AlphaFoldDB" id="T0HUS7"/>
<evidence type="ECO:0000256" key="1">
    <source>
        <dbReference type="ARBA" id="ARBA00023015"/>
    </source>
</evidence>
<dbReference type="EMBL" id="ATHL01000064">
    <property type="protein sequence ID" value="EQB16847.1"/>
    <property type="molecule type" value="Genomic_DNA"/>
</dbReference>
<dbReference type="CDD" id="cd01545">
    <property type="entry name" value="PBP1_SalR"/>
    <property type="match status" value="1"/>
</dbReference>
<feature type="domain" description="HTH lacI-type" evidence="4">
    <location>
        <begin position="4"/>
        <end position="58"/>
    </location>
</feature>
<evidence type="ECO:0000313" key="6">
    <source>
        <dbReference type="Proteomes" id="UP000015527"/>
    </source>
</evidence>
<evidence type="ECO:0000259" key="4">
    <source>
        <dbReference type="PROSITE" id="PS50932"/>
    </source>
</evidence>
<dbReference type="Pfam" id="PF00356">
    <property type="entry name" value="LacI"/>
    <property type="match status" value="1"/>
</dbReference>
<name>T0HUS7_9SPHN</name>
<dbReference type="GO" id="GO:0000976">
    <property type="term" value="F:transcription cis-regulatory region binding"/>
    <property type="evidence" value="ECO:0007669"/>
    <property type="project" value="TreeGrafter"/>
</dbReference>
<organism evidence="5 6">
    <name type="scientific">Novosphingobium lindaniclasticum LE124</name>
    <dbReference type="NCBI Taxonomy" id="1096930"/>
    <lineage>
        <taxon>Bacteria</taxon>
        <taxon>Pseudomonadati</taxon>
        <taxon>Pseudomonadota</taxon>
        <taxon>Alphaproteobacteria</taxon>
        <taxon>Sphingomonadales</taxon>
        <taxon>Sphingomonadaceae</taxon>
        <taxon>Novosphingobium</taxon>
    </lineage>
</organism>
<keyword evidence="6" id="KW-1185">Reference proteome</keyword>
<dbReference type="RefSeq" id="WP_021233720.1">
    <property type="nucleotide sequence ID" value="NZ_ATHL01000064.1"/>
</dbReference>
<dbReference type="Gene3D" id="3.40.50.2300">
    <property type="match status" value="2"/>
</dbReference>
<keyword evidence="2" id="KW-0238">DNA-binding</keyword>
<keyword evidence="1" id="KW-0805">Transcription regulation</keyword>
<dbReference type="Proteomes" id="UP000015527">
    <property type="component" value="Unassembled WGS sequence"/>
</dbReference>
<proteinExistence type="predicted"/>
<gene>
    <name evidence="5" type="ORF">L284_09130</name>
</gene>
<evidence type="ECO:0000256" key="2">
    <source>
        <dbReference type="ARBA" id="ARBA00023125"/>
    </source>
</evidence>